<keyword evidence="7 8" id="KW-0472">Membrane</keyword>
<feature type="transmembrane region" description="Helical" evidence="8">
    <location>
        <begin position="35"/>
        <end position="55"/>
    </location>
</feature>
<gene>
    <name evidence="9" type="ORF">DLJ53_00530</name>
</gene>
<sequence length="245" mass="26368">MTLDATTIAVFALAVALLGLSKGGLAGLGMMAMPMLLLVMPPAAAAGLMLPILITQDTLTVWIYRGKWDWWNLKILLPGALIGILVGFVSFAIMPERLLLFILGAVTFSFALRGLVFSKAPAKVAHPAVGVFLGAVSGFTSTILHQGGPPFQIYMLPQRLPRDVFIGTSVIFFAALNLMKLPGFIALGQLTSHNLTIALAAAPWALFMTWIGSKIVRRIAVERFYVIIHWLLALVGAKLLADALF</sequence>
<reference evidence="9 10" key="1">
    <citation type="submission" date="2018-05" db="EMBL/GenBank/DDBJ databases">
        <title>Acuticoccus sediminis sp. nov., isolated from deep-sea sediment of Indian Ocean.</title>
        <authorList>
            <person name="Liu X."/>
            <person name="Lai Q."/>
            <person name="Du Y."/>
            <person name="Sun F."/>
            <person name="Zhang X."/>
            <person name="Wang S."/>
            <person name="Shao Z."/>
        </authorList>
    </citation>
    <scope>NUCLEOTIDE SEQUENCE [LARGE SCALE GENOMIC DNA]</scope>
    <source>
        <strain evidence="9 10">PTG4-2</strain>
    </source>
</reference>
<evidence type="ECO:0000256" key="3">
    <source>
        <dbReference type="ARBA" id="ARBA00022448"/>
    </source>
</evidence>
<evidence type="ECO:0000256" key="7">
    <source>
        <dbReference type="ARBA" id="ARBA00023136"/>
    </source>
</evidence>
<evidence type="ECO:0000313" key="10">
    <source>
        <dbReference type="Proteomes" id="UP000249590"/>
    </source>
</evidence>
<evidence type="ECO:0000256" key="2">
    <source>
        <dbReference type="ARBA" id="ARBA00009142"/>
    </source>
</evidence>
<feature type="transmembrane region" description="Helical" evidence="8">
    <location>
        <begin position="224"/>
        <end position="241"/>
    </location>
</feature>
<organism evidence="9 10">
    <name type="scientific">Acuticoccus sediminis</name>
    <dbReference type="NCBI Taxonomy" id="2184697"/>
    <lineage>
        <taxon>Bacteria</taxon>
        <taxon>Pseudomonadati</taxon>
        <taxon>Pseudomonadota</taxon>
        <taxon>Alphaproteobacteria</taxon>
        <taxon>Hyphomicrobiales</taxon>
        <taxon>Amorphaceae</taxon>
        <taxon>Acuticoccus</taxon>
    </lineage>
</organism>
<keyword evidence="3" id="KW-0813">Transport</keyword>
<accession>A0A8B2NWL0</accession>
<keyword evidence="10" id="KW-1185">Reference proteome</keyword>
<evidence type="ECO:0000256" key="4">
    <source>
        <dbReference type="ARBA" id="ARBA00022475"/>
    </source>
</evidence>
<dbReference type="Proteomes" id="UP000249590">
    <property type="component" value="Unassembled WGS sequence"/>
</dbReference>
<dbReference type="PANTHER" id="PTHR30269:SF37">
    <property type="entry name" value="MEMBRANE TRANSPORTER PROTEIN"/>
    <property type="match status" value="1"/>
</dbReference>
<keyword evidence="4 8" id="KW-1003">Cell membrane</keyword>
<evidence type="ECO:0000256" key="5">
    <source>
        <dbReference type="ARBA" id="ARBA00022692"/>
    </source>
</evidence>
<feature type="transmembrane region" description="Helical" evidence="8">
    <location>
        <begin position="75"/>
        <end position="93"/>
    </location>
</feature>
<evidence type="ECO:0000313" key="9">
    <source>
        <dbReference type="EMBL" id="RAI03060.1"/>
    </source>
</evidence>
<comment type="subcellular location">
    <subcellularLocation>
        <location evidence="1 8">Cell membrane</location>
        <topology evidence="1 8">Multi-pass membrane protein</topology>
    </subcellularLocation>
</comment>
<comment type="caution">
    <text evidence="9">The sequence shown here is derived from an EMBL/GenBank/DDBJ whole genome shotgun (WGS) entry which is preliminary data.</text>
</comment>
<keyword evidence="6 8" id="KW-1133">Transmembrane helix</keyword>
<evidence type="ECO:0000256" key="6">
    <source>
        <dbReference type="ARBA" id="ARBA00022989"/>
    </source>
</evidence>
<evidence type="ECO:0000256" key="1">
    <source>
        <dbReference type="ARBA" id="ARBA00004651"/>
    </source>
</evidence>
<dbReference type="InterPro" id="IPR002781">
    <property type="entry name" value="TM_pro_TauE-like"/>
</dbReference>
<dbReference type="PANTHER" id="PTHR30269">
    <property type="entry name" value="TRANSMEMBRANE PROTEIN YFCA"/>
    <property type="match status" value="1"/>
</dbReference>
<protein>
    <recommendedName>
        <fullName evidence="8">Probable membrane transporter protein</fullName>
    </recommendedName>
</protein>
<name>A0A8B2NWL0_9HYPH</name>
<proteinExistence type="inferred from homology"/>
<dbReference type="RefSeq" id="WP_111341374.1">
    <property type="nucleotide sequence ID" value="NZ_JAIWKD010000001.1"/>
</dbReference>
<dbReference type="AlphaFoldDB" id="A0A8B2NWL0"/>
<feature type="transmembrane region" description="Helical" evidence="8">
    <location>
        <begin position="193"/>
        <end position="212"/>
    </location>
</feature>
<dbReference type="Pfam" id="PF01925">
    <property type="entry name" value="TauE"/>
    <property type="match status" value="1"/>
</dbReference>
<feature type="transmembrane region" description="Helical" evidence="8">
    <location>
        <begin position="164"/>
        <end position="187"/>
    </location>
</feature>
<feature type="transmembrane region" description="Helical" evidence="8">
    <location>
        <begin position="6"/>
        <end position="28"/>
    </location>
</feature>
<comment type="similarity">
    <text evidence="2 8">Belongs to the 4-toluene sulfonate uptake permease (TSUP) (TC 2.A.102) family.</text>
</comment>
<dbReference type="InterPro" id="IPR052017">
    <property type="entry name" value="TSUP"/>
</dbReference>
<keyword evidence="5 8" id="KW-0812">Transmembrane</keyword>
<evidence type="ECO:0000256" key="8">
    <source>
        <dbReference type="RuleBase" id="RU363041"/>
    </source>
</evidence>
<dbReference type="EMBL" id="QHHQ01000001">
    <property type="protein sequence ID" value="RAI03060.1"/>
    <property type="molecule type" value="Genomic_DNA"/>
</dbReference>
<dbReference type="OrthoDB" id="7028171at2"/>
<dbReference type="GO" id="GO:0005886">
    <property type="term" value="C:plasma membrane"/>
    <property type="evidence" value="ECO:0007669"/>
    <property type="project" value="UniProtKB-SubCell"/>
</dbReference>
<feature type="transmembrane region" description="Helical" evidence="8">
    <location>
        <begin position="98"/>
        <end position="118"/>
    </location>
</feature>